<dbReference type="GO" id="GO:0046685">
    <property type="term" value="P:response to arsenic-containing substance"/>
    <property type="evidence" value="ECO:0007669"/>
    <property type="project" value="UniProtKB-KW"/>
</dbReference>
<dbReference type="AlphaFoldDB" id="X0VSV4"/>
<dbReference type="InterPro" id="IPR036196">
    <property type="entry name" value="Ptyr_pPase_sf"/>
</dbReference>
<protein>
    <recommendedName>
        <fullName evidence="2">Phosphotyrosine protein phosphatase I domain-containing protein</fullName>
    </recommendedName>
</protein>
<organism evidence="3">
    <name type="scientific">marine sediment metagenome</name>
    <dbReference type="NCBI Taxonomy" id="412755"/>
    <lineage>
        <taxon>unclassified sequences</taxon>
        <taxon>metagenomes</taxon>
        <taxon>ecological metagenomes</taxon>
    </lineage>
</organism>
<evidence type="ECO:0000259" key="2">
    <source>
        <dbReference type="SMART" id="SM00226"/>
    </source>
</evidence>
<dbReference type="SMART" id="SM00226">
    <property type="entry name" value="LMWPc"/>
    <property type="match status" value="1"/>
</dbReference>
<sequence length="118" mass="13740">MAEGFMRKYFGDIFKVFSAGINPSEVNPNTIKVMKEVGIDISKHTSKSVELFRKKKFDYLITVCDNAKEACPVFTNEVKNRLHWSFEDPAETIGAQEEIIKIFREIRDLIKNEILKYF</sequence>
<gene>
    <name evidence="3" type="ORF">S01H1_49324</name>
</gene>
<dbReference type="PANTHER" id="PTHR43428">
    <property type="entry name" value="ARSENATE REDUCTASE"/>
    <property type="match status" value="1"/>
</dbReference>
<evidence type="ECO:0000313" key="3">
    <source>
        <dbReference type="EMBL" id="GAG21325.1"/>
    </source>
</evidence>
<reference evidence="3" key="1">
    <citation type="journal article" date="2014" name="Front. Microbiol.">
        <title>High frequency of phylogenetically diverse reductive dehalogenase-homologous genes in deep subseafloor sedimentary metagenomes.</title>
        <authorList>
            <person name="Kawai M."/>
            <person name="Futagami T."/>
            <person name="Toyoda A."/>
            <person name="Takaki Y."/>
            <person name="Nishi S."/>
            <person name="Hori S."/>
            <person name="Arai W."/>
            <person name="Tsubouchi T."/>
            <person name="Morono Y."/>
            <person name="Uchiyama I."/>
            <person name="Ito T."/>
            <person name="Fujiyama A."/>
            <person name="Inagaki F."/>
            <person name="Takami H."/>
        </authorList>
    </citation>
    <scope>NUCLEOTIDE SEQUENCE</scope>
    <source>
        <strain evidence="3">Expedition CK06-06</strain>
    </source>
</reference>
<keyword evidence="1" id="KW-0059">Arsenical resistance</keyword>
<evidence type="ECO:0000256" key="1">
    <source>
        <dbReference type="ARBA" id="ARBA00022849"/>
    </source>
</evidence>
<proteinExistence type="predicted"/>
<dbReference type="PANTHER" id="PTHR43428:SF1">
    <property type="entry name" value="ARSENATE REDUCTASE"/>
    <property type="match status" value="1"/>
</dbReference>
<dbReference type="Pfam" id="PF01451">
    <property type="entry name" value="LMWPc"/>
    <property type="match status" value="1"/>
</dbReference>
<dbReference type="CDD" id="cd16345">
    <property type="entry name" value="LMWP_ArsC"/>
    <property type="match status" value="1"/>
</dbReference>
<name>X0VSV4_9ZZZZ</name>
<feature type="non-terminal residue" evidence="3">
    <location>
        <position position="118"/>
    </location>
</feature>
<dbReference type="SUPFAM" id="SSF52788">
    <property type="entry name" value="Phosphotyrosine protein phosphatases I"/>
    <property type="match status" value="1"/>
</dbReference>
<feature type="domain" description="Phosphotyrosine protein phosphatase I" evidence="2">
    <location>
        <begin position="1"/>
        <end position="118"/>
    </location>
</feature>
<comment type="caution">
    <text evidence="3">The sequence shown here is derived from an EMBL/GenBank/DDBJ whole genome shotgun (WGS) entry which is preliminary data.</text>
</comment>
<accession>X0VSV4</accession>
<dbReference type="Gene3D" id="3.40.50.2300">
    <property type="match status" value="1"/>
</dbReference>
<dbReference type="InterPro" id="IPR023485">
    <property type="entry name" value="Ptyr_pPase"/>
</dbReference>
<dbReference type="EMBL" id="BARS01031719">
    <property type="protein sequence ID" value="GAG21325.1"/>
    <property type="molecule type" value="Genomic_DNA"/>
</dbReference>